<organism evidence="2 3">
    <name type="scientific">Petrolisthes manimaculis</name>
    <dbReference type="NCBI Taxonomy" id="1843537"/>
    <lineage>
        <taxon>Eukaryota</taxon>
        <taxon>Metazoa</taxon>
        <taxon>Ecdysozoa</taxon>
        <taxon>Arthropoda</taxon>
        <taxon>Crustacea</taxon>
        <taxon>Multicrustacea</taxon>
        <taxon>Malacostraca</taxon>
        <taxon>Eumalacostraca</taxon>
        <taxon>Eucarida</taxon>
        <taxon>Decapoda</taxon>
        <taxon>Pleocyemata</taxon>
        <taxon>Anomura</taxon>
        <taxon>Galatheoidea</taxon>
        <taxon>Porcellanidae</taxon>
        <taxon>Petrolisthes</taxon>
    </lineage>
</organism>
<sequence length="74" mass="8377">MAGVRRRVVESKSRVPPPTLPDTNDHDRWQGLGTDWSSTRLRNAPRTRDPTTALHRGLPWTDGRAVRTCCQCLP</sequence>
<proteinExistence type="predicted"/>
<keyword evidence="3" id="KW-1185">Reference proteome</keyword>
<dbReference type="EMBL" id="JAWZYT010006127">
    <property type="protein sequence ID" value="KAK4288796.1"/>
    <property type="molecule type" value="Genomic_DNA"/>
</dbReference>
<comment type="caution">
    <text evidence="2">The sequence shown here is derived from an EMBL/GenBank/DDBJ whole genome shotgun (WGS) entry which is preliminary data.</text>
</comment>
<reference evidence="2" key="1">
    <citation type="submission" date="2023-11" db="EMBL/GenBank/DDBJ databases">
        <title>Genome assemblies of two species of porcelain crab, Petrolisthes cinctipes and Petrolisthes manimaculis (Anomura: Porcellanidae).</title>
        <authorList>
            <person name="Angst P."/>
        </authorList>
    </citation>
    <scope>NUCLEOTIDE SEQUENCE</scope>
    <source>
        <strain evidence="2">PB745_02</strain>
        <tissue evidence="2">Gill</tissue>
    </source>
</reference>
<feature type="region of interest" description="Disordered" evidence="1">
    <location>
        <begin position="1"/>
        <end position="55"/>
    </location>
</feature>
<evidence type="ECO:0000313" key="3">
    <source>
        <dbReference type="Proteomes" id="UP001292094"/>
    </source>
</evidence>
<dbReference type="Proteomes" id="UP001292094">
    <property type="component" value="Unassembled WGS sequence"/>
</dbReference>
<accession>A0AAE1NHL2</accession>
<dbReference type="AlphaFoldDB" id="A0AAE1NHL2"/>
<gene>
    <name evidence="2" type="ORF">Pmani_038197</name>
</gene>
<evidence type="ECO:0000313" key="2">
    <source>
        <dbReference type="EMBL" id="KAK4288796.1"/>
    </source>
</evidence>
<protein>
    <submittedName>
        <fullName evidence="2">Uncharacterized protein</fullName>
    </submittedName>
</protein>
<evidence type="ECO:0000256" key="1">
    <source>
        <dbReference type="SAM" id="MobiDB-lite"/>
    </source>
</evidence>
<name>A0AAE1NHL2_9EUCA</name>